<gene>
    <name evidence="13" type="ORF">ASPSYDRAFT_214222</name>
</gene>
<protein>
    <recommendedName>
        <fullName evidence="10">Citrate exporter 1</fullName>
    </recommendedName>
</protein>
<dbReference type="VEuPathDB" id="FungiDB:ASPSYDRAFT_214222"/>
<evidence type="ECO:0000256" key="11">
    <source>
        <dbReference type="SAM" id="Phobius"/>
    </source>
</evidence>
<evidence type="ECO:0000256" key="9">
    <source>
        <dbReference type="ARBA" id="ARBA00057034"/>
    </source>
</evidence>
<dbReference type="Gene3D" id="1.20.1720.10">
    <property type="entry name" value="Multidrug resistance protein D"/>
    <property type="match status" value="1"/>
</dbReference>
<evidence type="ECO:0000313" key="14">
    <source>
        <dbReference type="Proteomes" id="UP000184356"/>
    </source>
</evidence>
<dbReference type="GeneID" id="63760159"/>
<evidence type="ECO:0000256" key="2">
    <source>
        <dbReference type="ARBA" id="ARBA00008335"/>
    </source>
</evidence>
<dbReference type="InterPro" id="IPR011701">
    <property type="entry name" value="MFS"/>
</dbReference>
<dbReference type="AlphaFoldDB" id="A0A1L9SZ90"/>
<dbReference type="FunFam" id="1.20.1250.20:FF:000172">
    <property type="entry name" value="MFS multidrug resistance transporter"/>
    <property type="match status" value="1"/>
</dbReference>
<dbReference type="PANTHER" id="PTHR23502">
    <property type="entry name" value="MAJOR FACILITATOR SUPERFAMILY"/>
    <property type="match status" value="1"/>
</dbReference>
<comment type="similarity">
    <text evidence="2">Belongs to the major facilitator superfamily.</text>
</comment>
<evidence type="ECO:0000256" key="4">
    <source>
        <dbReference type="ARBA" id="ARBA00022692"/>
    </source>
</evidence>
<keyword evidence="5 11" id="KW-1133">Transmembrane helix</keyword>
<evidence type="ECO:0000313" key="13">
    <source>
        <dbReference type="EMBL" id="OJJ52467.1"/>
    </source>
</evidence>
<name>A0A1L9SZ90_9EURO</name>
<evidence type="ECO:0000256" key="10">
    <source>
        <dbReference type="ARBA" id="ARBA00074746"/>
    </source>
</evidence>
<accession>A0A1L9SZ90</accession>
<sequence length="490" mass="52924">MSAGTDTNGSPGPKLEEPLSKAHTIFSERRKICYILTCTSISFLGPMAGTMYFPALGPLAEALGVSDSDINFTITTYKLVQALAPLLTAPVSDKEGRRPVFLASLVVFLGSNIGLALQTNYVALLLLRLLQSFGSGSVTIVSGATITDLVARGERGKYMIYSSLGSNVGMAIGPVIGGILAQFWGWRSLFWFLVIITGPPLVIMLSSFPETCRSIVGDGSISPQWWNRNMSEMLLGPKHSKTVNYETQATFKRRPSILNTLKLLWDRHMALLTTSSALFASGVTVVLATLPTTMEAKYGFNPLQVGLCYIPYAVGSLTARWTAGSLVDWNFKRHASRVGILVEPNRAESRQQQQLIPVEKARLELLLPFLYFSSLAIVAYGWTMNYRIHLSGPLVLLFFLGNGTAGVNSILSTLVVDLHANQAGSALAAVNAVKNLSAAAAAAAAVPMVDSLGFGWSGVVLAGLWTLISPGLWLVYFRGHIWRQTSSTEL</sequence>
<evidence type="ECO:0000256" key="8">
    <source>
        <dbReference type="ARBA" id="ARBA00051015"/>
    </source>
</evidence>
<dbReference type="PANTHER" id="PTHR23502:SF51">
    <property type="entry name" value="QUINIDINE RESISTANCE PROTEIN 1-RELATED"/>
    <property type="match status" value="1"/>
</dbReference>
<feature type="transmembrane region" description="Helical" evidence="11">
    <location>
        <begin position="269"/>
        <end position="290"/>
    </location>
</feature>
<evidence type="ECO:0000259" key="12">
    <source>
        <dbReference type="PROSITE" id="PS50850"/>
    </source>
</evidence>
<dbReference type="STRING" id="1036612.A0A1L9SZ90"/>
<dbReference type="InterPro" id="IPR020846">
    <property type="entry name" value="MFS_dom"/>
</dbReference>
<reference evidence="14" key="1">
    <citation type="journal article" date="2017" name="Genome Biol.">
        <title>Comparative genomics reveals high biological diversity and specific adaptations in the industrially and medically important fungal genus Aspergillus.</title>
        <authorList>
            <person name="de Vries R.P."/>
            <person name="Riley R."/>
            <person name="Wiebenga A."/>
            <person name="Aguilar-Osorio G."/>
            <person name="Amillis S."/>
            <person name="Uchima C.A."/>
            <person name="Anderluh G."/>
            <person name="Asadollahi M."/>
            <person name="Askin M."/>
            <person name="Barry K."/>
            <person name="Battaglia E."/>
            <person name="Bayram O."/>
            <person name="Benocci T."/>
            <person name="Braus-Stromeyer S.A."/>
            <person name="Caldana C."/>
            <person name="Canovas D."/>
            <person name="Cerqueira G.C."/>
            <person name="Chen F."/>
            <person name="Chen W."/>
            <person name="Choi C."/>
            <person name="Clum A."/>
            <person name="Dos Santos R.A."/>
            <person name="Damasio A.R."/>
            <person name="Diallinas G."/>
            <person name="Emri T."/>
            <person name="Fekete E."/>
            <person name="Flipphi M."/>
            <person name="Freyberg S."/>
            <person name="Gallo A."/>
            <person name="Gournas C."/>
            <person name="Habgood R."/>
            <person name="Hainaut M."/>
            <person name="Harispe M.L."/>
            <person name="Henrissat B."/>
            <person name="Hilden K.S."/>
            <person name="Hope R."/>
            <person name="Hossain A."/>
            <person name="Karabika E."/>
            <person name="Karaffa L."/>
            <person name="Karanyi Z."/>
            <person name="Krasevec N."/>
            <person name="Kuo A."/>
            <person name="Kusch H."/>
            <person name="LaButti K."/>
            <person name="Lagendijk E.L."/>
            <person name="Lapidus A."/>
            <person name="Levasseur A."/>
            <person name="Lindquist E."/>
            <person name="Lipzen A."/>
            <person name="Logrieco A.F."/>
            <person name="MacCabe A."/>
            <person name="Maekelae M.R."/>
            <person name="Malavazi I."/>
            <person name="Melin P."/>
            <person name="Meyer V."/>
            <person name="Mielnichuk N."/>
            <person name="Miskei M."/>
            <person name="Molnar A.P."/>
            <person name="Mule G."/>
            <person name="Ngan C.Y."/>
            <person name="Orejas M."/>
            <person name="Orosz E."/>
            <person name="Ouedraogo J.P."/>
            <person name="Overkamp K.M."/>
            <person name="Park H.-S."/>
            <person name="Perrone G."/>
            <person name="Piumi F."/>
            <person name="Punt P.J."/>
            <person name="Ram A.F."/>
            <person name="Ramon A."/>
            <person name="Rauscher S."/>
            <person name="Record E."/>
            <person name="Riano-Pachon D.M."/>
            <person name="Robert V."/>
            <person name="Roehrig J."/>
            <person name="Ruller R."/>
            <person name="Salamov A."/>
            <person name="Salih N.S."/>
            <person name="Samson R.A."/>
            <person name="Sandor E."/>
            <person name="Sanguinetti M."/>
            <person name="Schuetze T."/>
            <person name="Sepcic K."/>
            <person name="Shelest E."/>
            <person name="Sherlock G."/>
            <person name="Sophianopoulou V."/>
            <person name="Squina F.M."/>
            <person name="Sun H."/>
            <person name="Susca A."/>
            <person name="Todd R.B."/>
            <person name="Tsang A."/>
            <person name="Unkles S.E."/>
            <person name="van de Wiele N."/>
            <person name="van Rossen-Uffink D."/>
            <person name="Oliveira J.V."/>
            <person name="Vesth T.C."/>
            <person name="Visser J."/>
            <person name="Yu J.-H."/>
            <person name="Zhou M."/>
            <person name="Andersen M.R."/>
            <person name="Archer D.B."/>
            <person name="Baker S.E."/>
            <person name="Benoit I."/>
            <person name="Brakhage A.A."/>
            <person name="Braus G.H."/>
            <person name="Fischer R."/>
            <person name="Frisvad J.C."/>
            <person name="Goldman G.H."/>
            <person name="Houbraken J."/>
            <person name="Oakley B."/>
            <person name="Pocsi I."/>
            <person name="Scazzocchio C."/>
            <person name="Seiboth B."/>
            <person name="vanKuyk P.A."/>
            <person name="Wortman J."/>
            <person name="Dyer P.S."/>
            <person name="Grigoriev I.V."/>
        </authorList>
    </citation>
    <scope>NUCLEOTIDE SEQUENCE [LARGE SCALE GENOMIC DNA]</scope>
    <source>
        <strain evidence="14">CBS 593.65</strain>
    </source>
</reference>
<evidence type="ECO:0000256" key="5">
    <source>
        <dbReference type="ARBA" id="ARBA00022989"/>
    </source>
</evidence>
<dbReference type="EMBL" id="KV878601">
    <property type="protein sequence ID" value="OJJ52467.1"/>
    <property type="molecule type" value="Genomic_DNA"/>
</dbReference>
<feature type="domain" description="Major facilitator superfamily (MFS) profile" evidence="12">
    <location>
        <begin position="34"/>
        <end position="481"/>
    </location>
</feature>
<evidence type="ECO:0000256" key="7">
    <source>
        <dbReference type="ARBA" id="ARBA00023180"/>
    </source>
</evidence>
<keyword evidence="3" id="KW-0813">Transport</keyword>
<feature type="transmembrane region" description="Helical" evidence="11">
    <location>
        <begin position="454"/>
        <end position="477"/>
    </location>
</feature>
<dbReference type="OrthoDB" id="2441642at2759"/>
<dbReference type="RefSeq" id="XP_040696273.1">
    <property type="nucleotide sequence ID" value="XM_040844086.1"/>
</dbReference>
<comment type="function">
    <text evidence="9">Transmembrane transporter that exports citrate across the cell membrane.</text>
</comment>
<evidence type="ECO:0000256" key="1">
    <source>
        <dbReference type="ARBA" id="ARBA00004141"/>
    </source>
</evidence>
<feature type="transmembrane region" description="Helical" evidence="11">
    <location>
        <begin position="365"/>
        <end position="382"/>
    </location>
</feature>
<dbReference type="GO" id="GO:0140115">
    <property type="term" value="P:export across plasma membrane"/>
    <property type="evidence" value="ECO:0007669"/>
    <property type="project" value="UniProtKB-ARBA"/>
</dbReference>
<feature type="transmembrane region" description="Helical" evidence="11">
    <location>
        <begin position="158"/>
        <end position="183"/>
    </location>
</feature>
<keyword evidence="4 11" id="KW-0812">Transmembrane</keyword>
<dbReference type="Gene3D" id="1.20.1250.20">
    <property type="entry name" value="MFS general substrate transporter like domains"/>
    <property type="match status" value="1"/>
</dbReference>
<dbReference type="Proteomes" id="UP000184356">
    <property type="component" value="Unassembled WGS sequence"/>
</dbReference>
<dbReference type="FunFam" id="1.20.1720.10:FF:000009">
    <property type="entry name" value="MFS multidrug transporter"/>
    <property type="match status" value="1"/>
</dbReference>
<feature type="transmembrane region" description="Helical" evidence="11">
    <location>
        <begin position="100"/>
        <end position="117"/>
    </location>
</feature>
<feature type="transmembrane region" description="Helical" evidence="11">
    <location>
        <begin position="189"/>
        <end position="208"/>
    </location>
</feature>
<evidence type="ECO:0000256" key="6">
    <source>
        <dbReference type="ARBA" id="ARBA00023136"/>
    </source>
</evidence>
<comment type="subcellular location">
    <subcellularLocation>
        <location evidence="1">Membrane</location>
        <topology evidence="1">Multi-pass membrane protein</topology>
    </subcellularLocation>
</comment>
<keyword evidence="14" id="KW-1185">Reference proteome</keyword>
<proteinExistence type="inferred from homology"/>
<dbReference type="InterPro" id="IPR036259">
    <property type="entry name" value="MFS_trans_sf"/>
</dbReference>
<feature type="transmembrane region" description="Helical" evidence="11">
    <location>
        <begin position="394"/>
        <end position="416"/>
    </location>
</feature>
<feature type="transmembrane region" description="Helical" evidence="11">
    <location>
        <begin position="32"/>
        <end position="55"/>
    </location>
</feature>
<keyword evidence="7" id="KW-0325">Glycoprotein</keyword>
<dbReference type="GO" id="GO:0015137">
    <property type="term" value="F:citrate transmembrane transporter activity"/>
    <property type="evidence" value="ECO:0007669"/>
    <property type="project" value="UniProtKB-ARBA"/>
</dbReference>
<evidence type="ECO:0000256" key="3">
    <source>
        <dbReference type="ARBA" id="ARBA00022448"/>
    </source>
</evidence>
<feature type="transmembrane region" description="Helical" evidence="11">
    <location>
        <begin position="129"/>
        <end position="151"/>
    </location>
</feature>
<organism evidence="13 14">
    <name type="scientific">Aspergillus sydowii CBS 593.65</name>
    <dbReference type="NCBI Taxonomy" id="1036612"/>
    <lineage>
        <taxon>Eukaryota</taxon>
        <taxon>Fungi</taxon>
        <taxon>Dikarya</taxon>
        <taxon>Ascomycota</taxon>
        <taxon>Pezizomycotina</taxon>
        <taxon>Eurotiomycetes</taxon>
        <taxon>Eurotiomycetidae</taxon>
        <taxon>Eurotiales</taxon>
        <taxon>Aspergillaceae</taxon>
        <taxon>Aspergillus</taxon>
        <taxon>Aspergillus subgen. Nidulantes</taxon>
    </lineage>
</organism>
<dbReference type="PROSITE" id="PS50850">
    <property type="entry name" value="MFS"/>
    <property type="match status" value="1"/>
</dbReference>
<dbReference type="SUPFAM" id="SSF103473">
    <property type="entry name" value="MFS general substrate transporter"/>
    <property type="match status" value="1"/>
</dbReference>
<dbReference type="Pfam" id="PF07690">
    <property type="entry name" value="MFS_1"/>
    <property type="match status" value="1"/>
</dbReference>
<comment type="catalytic activity">
    <reaction evidence="8">
        <text>citrate(in) = citrate(out)</text>
        <dbReference type="Rhea" id="RHEA:33183"/>
        <dbReference type="ChEBI" id="CHEBI:16947"/>
    </reaction>
</comment>
<keyword evidence="6 11" id="KW-0472">Membrane</keyword>
<dbReference type="GO" id="GO:0005886">
    <property type="term" value="C:plasma membrane"/>
    <property type="evidence" value="ECO:0007669"/>
    <property type="project" value="UniProtKB-ARBA"/>
</dbReference>